<dbReference type="Gene3D" id="1.10.510.10">
    <property type="entry name" value="Transferase(Phosphotransferase) domain 1"/>
    <property type="match status" value="1"/>
</dbReference>
<dbReference type="EMBL" id="VEPZ02001334">
    <property type="protein sequence ID" value="KAE8678521.1"/>
    <property type="molecule type" value="Genomic_DNA"/>
</dbReference>
<dbReference type="GO" id="GO:0004714">
    <property type="term" value="F:transmembrane receptor protein tyrosine kinase activity"/>
    <property type="evidence" value="ECO:0007669"/>
    <property type="project" value="InterPro"/>
</dbReference>
<keyword evidence="4" id="KW-1185">Reference proteome</keyword>
<organism evidence="3 4">
    <name type="scientific">Hibiscus syriacus</name>
    <name type="common">Rose of Sharon</name>
    <dbReference type="NCBI Taxonomy" id="106335"/>
    <lineage>
        <taxon>Eukaryota</taxon>
        <taxon>Viridiplantae</taxon>
        <taxon>Streptophyta</taxon>
        <taxon>Embryophyta</taxon>
        <taxon>Tracheophyta</taxon>
        <taxon>Spermatophyta</taxon>
        <taxon>Magnoliopsida</taxon>
        <taxon>eudicotyledons</taxon>
        <taxon>Gunneridae</taxon>
        <taxon>Pentapetalae</taxon>
        <taxon>rosids</taxon>
        <taxon>malvids</taxon>
        <taxon>Malvales</taxon>
        <taxon>Malvaceae</taxon>
        <taxon>Malvoideae</taxon>
        <taxon>Hibiscus</taxon>
    </lineage>
</organism>
<keyword evidence="1" id="KW-0472">Membrane</keyword>
<sequence>METKLDDGRVFMSDSESTTYLSTKQDILASVDSIRSSVFPIPPFLQWRIYTKPRGFSMVSQNIRFHLETRQTLGDDSKVEKGSCAFVNAIEIAAVPDEVFSDSALMVPQGGTVNGLWNYVWKFRIGAQAVKVSYIRLDKRITRFIAPDLVYETAKRMTPEAYQTMEPNFNLTWTVKVDAGYSYLIRMHFVTFWWLGHSVLHGFRAQASVITNNSILVQVGPSSNGGLPDAILNGLEIMKLSNFAGLCMAFFAMFFLGIVCIRWRKRPCNWQKQKSFSSWLLPVHGGSSNFLSISRKTSIFGSRKRFCDEESEMILVYEYMANGPLRDHLYGSNDKPTLSWKQRLDICIGAARGLHYLHTPKYLIRALKAAAMEQGYVSTAVKGSFGPVICPGLPRDQVSLAEWAMQWHRKGMIENIAKHGGCVVELGIFIATSRSFFKDDESLERKRGIDPDAIANLLSGIDDDSEVNVASHLNFPNVGNIQAR</sequence>
<comment type="caution">
    <text evidence="3">The sequence shown here is derived from an EMBL/GenBank/DDBJ whole genome shotgun (WGS) entry which is preliminary data.</text>
</comment>
<protein>
    <recommendedName>
        <fullName evidence="2">Serine-threonine/tyrosine-protein kinase catalytic domain-containing protein</fullName>
    </recommendedName>
</protein>
<proteinExistence type="predicted"/>
<dbReference type="AlphaFoldDB" id="A0A6A2XPY0"/>
<dbReference type="PANTHER" id="PTHR27003:SF296">
    <property type="entry name" value="PROTEIN KINASE DOMAIN-CONTAINING PROTEIN"/>
    <property type="match status" value="1"/>
</dbReference>
<evidence type="ECO:0000313" key="4">
    <source>
        <dbReference type="Proteomes" id="UP000436088"/>
    </source>
</evidence>
<dbReference type="Pfam" id="PF07714">
    <property type="entry name" value="PK_Tyr_Ser-Thr"/>
    <property type="match status" value="1"/>
</dbReference>
<dbReference type="InterPro" id="IPR045272">
    <property type="entry name" value="ANXUR1/2-like"/>
</dbReference>
<evidence type="ECO:0000256" key="1">
    <source>
        <dbReference type="SAM" id="Phobius"/>
    </source>
</evidence>
<dbReference type="SUPFAM" id="SSF56112">
    <property type="entry name" value="Protein kinase-like (PK-like)"/>
    <property type="match status" value="1"/>
</dbReference>
<gene>
    <name evidence="3" type="ORF">F3Y22_tig00111408pilonHSYRG00077</name>
</gene>
<accession>A0A6A2XPY0</accession>
<dbReference type="GO" id="GO:0009506">
    <property type="term" value="C:plasmodesma"/>
    <property type="evidence" value="ECO:0007669"/>
    <property type="project" value="TreeGrafter"/>
</dbReference>
<evidence type="ECO:0000259" key="2">
    <source>
        <dbReference type="Pfam" id="PF07714"/>
    </source>
</evidence>
<reference evidence="3" key="1">
    <citation type="submission" date="2019-09" db="EMBL/GenBank/DDBJ databases">
        <title>Draft genome information of white flower Hibiscus syriacus.</title>
        <authorList>
            <person name="Kim Y.-M."/>
        </authorList>
    </citation>
    <scope>NUCLEOTIDE SEQUENCE [LARGE SCALE GENOMIC DNA]</scope>
    <source>
        <strain evidence="3">YM2019G1</strain>
    </source>
</reference>
<dbReference type="Proteomes" id="UP000436088">
    <property type="component" value="Unassembled WGS sequence"/>
</dbReference>
<keyword evidence="1" id="KW-0812">Transmembrane</keyword>
<name>A0A6A2XPY0_HIBSY</name>
<feature type="transmembrane region" description="Helical" evidence="1">
    <location>
        <begin position="243"/>
        <end position="263"/>
    </location>
</feature>
<evidence type="ECO:0000313" key="3">
    <source>
        <dbReference type="EMBL" id="KAE8678521.1"/>
    </source>
</evidence>
<dbReference type="InterPro" id="IPR011009">
    <property type="entry name" value="Kinase-like_dom_sf"/>
</dbReference>
<keyword evidence="1" id="KW-1133">Transmembrane helix</keyword>
<dbReference type="GO" id="GO:0005886">
    <property type="term" value="C:plasma membrane"/>
    <property type="evidence" value="ECO:0007669"/>
    <property type="project" value="TreeGrafter"/>
</dbReference>
<feature type="domain" description="Serine-threonine/tyrosine-protein kinase catalytic" evidence="2">
    <location>
        <begin position="306"/>
        <end position="369"/>
    </location>
</feature>
<dbReference type="InterPro" id="IPR001245">
    <property type="entry name" value="Ser-Thr/Tyr_kinase_cat_dom"/>
</dbReference>
<dbReference type="PANTHER" id="PTHR27003">
    <property type="entry name" value="OS07G0166700 PROTEIN"/>
    <property type="match status" value="1"/>
</dbReference>